<keyword evidence="10" id="KW-0808">Transferase</keyword>
<dbReference type="Proteomes" id="UP001224890">
    <property type="component" value="Unassembled WGS sequence"/>
</dbReference>
<dbReference type="InterPro" id="IPR023468">
    <property type="entry name" value="Riboflavin_kinase"/>
</dbReference>
<reference evidence="21" key="1">
    <citation type="submission" date="2021-06" db="EMBL/GenBank/DDBJ databases">
        <title>Comparative genomics, transcriptomics and evolutionary studies reveal genomic signatures of adaptation to plant cell wall in hemibiotrophic fungi.</title>
        <authorList>
            <consortium name="DOE Joint Genome Institute"/>
            <person name="Baroncelli R."/>
            <person name="Diaz J.F."/>
            <person name="Benocci T."/>
            <person name="Peng M."/>
            <person name="Battaglia E."/>
            <person name="Haridas S."/>
            <person name="Andreopoulos W."/>
            <person name="Labutti K."/>
            <person name="Pangilinan J."/>
            <person name="Floch G.L."/>
            <person name="Makela M.R."/>
            <person name="Henrissat B."/>
            <person name="Grigoriev I.V."/>
            <person name="Crouch J.A."/>
            <person name="De Vries R.P."/>
            <person name="Sukno S.A."/>
            <person name="Thon M.R."/>
        </authorList>
    </citation>
    <scope>NUCLEOTIDE SEQUENCE</scope>
    <source>
        <strain evidence="21">CBS 193.32</strain>
    </source>
</reference>
<evidence type="ECO:0000256" key="11">
    <source>
        <dbReference type="ARBA" id="ARBA00022741"/>
    </source>
</evidence>
<gene>
    <name evidence="21" type="ORF">BDP55DRAFT_691820</name>
</gene>
<dbReference type="GO" id="GO:0005524">
    <property type="term" value="F:ATP binding"/>
    <property type="evidence" value="ECO:0007669"/>
    <property type="project" value="UniProtKB-KW"/>
</dbReference>
<comment type="pathway">
    <text evidence="3">Cofactor biosynthesis; FMN biosynthesis; FMN from riboflavin (ATP route): step 1/1.</text>
</comment>
<evidence type="ECO:0000256" key="4">
    <source>
        <dbReference type="ARBA" id="ARBA00006617"/>
    </source>
</evidence>
<evidence type="ECO:0000256" key="2">
    <source>
        <dbReference type="ARBA" id="ARBA00004450"/>
    </source>
</evidence>
<dbReference type="PANTHER" id="PTHR22749">
    <property type="entry name" value="RIBOFLAVIN KINASE/FMN ADENYLYLTRANSFERASE"/>
    <property type="match status" value="1"/>
</dbReference>
<dbReference type="PANTHER" id="PTHR22749:SF6">
    <property type="entry name" value="RIBOFLAVIN KINASE"/>
    <property type="match status" value="1"/>
</dbReference>
<evidence type="ECO:0000256" key="16">
    <source>
        <dbReference type="ARBA" id="ARBA00023128"/>
    </source>
</evidence>
<evidence type="ECO:0000256" key="15">
    <source>
        <dbReference type="ARBA" id="ARBA00022946"/>
    </source>
</evidence>
<feature type="domain" description="Riboflavin kinase" evidence="20">
    <location>
        <begin position="237"/>
        <end position="393"/>
    </location>
</feature>
<comment type="catalytic activity">
    <reaction evidence="19">
        <text>riboflavin + ATP = FMN + ADP + H(+)</text>
        <dbReference type="Rhea" id="RHEA:14357"/>
        <dbReference type="ChEBI" id="CHEBI:15378"/>
        <dbReference type="ChEBI" id="CHEBI:30616"/>
        <dbReference type="ChEBI" id="CHEBI:57986"/>
        <dbReference type="ChEBI" id="CHEBI:58210"/>
        <dbReference type="ChEBI" id="CHEBI:456216"/>
        <dbReference type="EC" id="2.7.1.26"/>
    </reaction>
</comment>
<comment type="function">
    <text evidence="1">Catalyzes the phosphorylation of riboflavin (vitamin B2) to form flavin mononucleotide (FMN) coenzyme.</text>
</comment>
<dbReference type="SUPFAM" id="SSF82114">
    <property type="entry name" value="Riboflavin kinase-like"/>
    <property type="match status" value="1"/>
</dbReference>
<keyword evidence="11" id="KW-0547">Nucleotide-binding</keyword>
<protein>
    <recommendedName>
        <fullName evidence="7">Riboflavin kinase</fullName>
        <ecNumber evidence="6">2.7.1.26</ecNumber>
    </recommendedName>
    <alternativeName>
        <fullName evidence="18">Flavin mononucleotide kinase 1</fullName>
    </alternativeName>
</protein>
<comment type="similarity">
    <text evidence="5">Belongs to the flavokinase family.</text>
</comment>
<keyword evidence="14" id="KW-0067">ATP-binding</keyword>
<evidence type="ECO:0000256" key="9">
    <source>
        <dbReference type="ARBA" id="ARBA00022643"/>
    </source>
</evidence>
<evidence type="ECO:0000256" key="13">
    <source>
        <dbReference type="ARBA" id="ARBA00022787"/>
    </source>
</evidence>
<dbReference type="Pfam" id="PF13460">
    <property type="entry name" value="NAD_binding_10"/>
    <property type="match status" value="1"/>
</dbReference>
<dbReference type="SMART" id="SM00904">
    <property type="entry name" value="Flavokinase"/>
    <property type="match status" value="1"/>
</dbReference>
<dbReference type="GO" id="GO:0009231">
    <property type="term" value="P:riboflavin biosynthetic process"/>
    <property type="evidence" value="ECO:0007669"/>
    <property type="project" value="InterPro"/>
</dbReference>
<accession>A0AAJ0ARJ9</accession>
<evidence type="ECO:0000256" key="3">
    <source>
        <dbReference type="ARBA" id="ARBA00005201"/>
    </source>
</evidence>
<dbReference type="InterPro" id="IPR016040">
    <property type="entry name" value="NAD(P)-bd_dom"/>
</dbReference>
<evidence type="ECO:0000256" key="1">
    <source>
        <dbReference type="ARBA" id="ARBA00003572"/>
    </source>
</evidence>
<dbReference type="Pfam" id="PF01687">
    <property type="entry name" value="Flavokinase"/>
    <property type="match status" value="1"/>
</dbReference>
<dbReference type="SUPFAM" id="SSF51735">
    <property type="entry name" value="NAD(P)-binding Rossmann-fold domains"/>
    <property type="match status" value="1"/>
</dbReference>
<keyword evidence="16" id="KW-0496">Mitochondrion</keyword>
<dbReference type="GO" id="GO:0009398">
    <property type="term" value="P:FMN biosynthetic process"/>
    <property type="evidence" value="ECO:0007669"/>
    <property type="project" value="TreeGrafter"/>
</dbReference>
<dbReference type="FunFam" id="3.40.50.720:FF:000366">
    <property type="entry name" value="Protein FMP52, mitochondrial"/>
    <property type="match status" value="1"/>
</dbReference>
<dbReference type="AlphaFoldDB" id="A0AAJ0ARJ9"/>
<keyword evidence="8" id="KW-0285">Flavoprotein</keyword>
<dbReference type="RefSeq" id="XP_060432756.1">
    <property type="nucleotide sequence ID" value="XM_060577034.1"/>
</dbReference>
<evidence type="ECO:0000256" key="19">
    <source>
        <dbReference type="ARBA" id="ARBA00047880"/>
    </source>
</evidence>
<evidence type="ECO:0000256" key="7">
    <source>
        <dbReference type="ARBA" id="ARBA00017394"/>
    </source>
</evidence>
<dbReference type="Gene3D" id="2.40.30.30">
    <property type="entry name" value="Riboflavin kinase-like"/>
    <property type="match status" value="1"/>
</dbReference>
<keyword evidence="15" id="KW-0809">Transit peptide</keyword>
<evidence type="ECO:0000259" key="20">
    <source>
        <dbReference type="SMART" id="SM00904"/>
    </source>
</evidence>
<evidence type="ECO:0000256" key="18">
    <source>
        <dbReference type="ARBA" id="ARBA00029960"/>
    </source>
</evidence>
<evidence type="ECO:0000313" key="22">
    <source>
        <dbReference type="Proteomes" id="UP001224890"/>
    </source>
</evidence>
<dbReference type="EC" id="2.7.1.26" evidence="6"/>
<evidence type="ECO:0000256" key="17">
    <source>
        <dbReference type="ARBA" id="ARBA00023136"/>
    </source>
</evidence>
<keyword evidence="22" id="KW-1185">Reference proteome</keyword>
<dbReference type="EMBL" id="JAHMHR010000009">
    <property type="protein sequence ID" value="KAK1689061.1"/>
    <property type="molecule type" value="Genomic_DNA"/>
</dbReference>
<evidence type="ECO:0000256" key="6">
    <source>
        <dbReference type="ARBA" id="ARBA00012105"/>
    </source>
</evidence>
<evidence type="ECO:0000313" key="21">
    <source>
        <dbReference type="EMBL" id="KAK1689061.1"/>
    </source>
</evidence>
<evidence type="ECO:0000256" key="8">
    <source>
        <dbReference type="ARBA" id="ARBA00022630"/>
    </source>
</evidence>
<dbReference type="InterPro" id="IPR036291">
    <property type="entry name" value="NAD(P)-bd_dom_sf"/>
</dbReference>
<evidence type="ECO:0000256" key="10">
    <source>
        <dbReference type="ARBA" id="ARBA00022679"/>
    </source>
</evidence>
<proteinExistence type="inferred from homology"/>
<dbReference type="GO" id="GO:0005741">
    <property type="term" value="C:mitochondrial outer membrane"/>
    <property type="evidence" value="ECO:0007669"/>
    <property type="project" value="UniProtKB-SubCell"/>
</dbReference>
<comment type="similarity">
    <text evidence="4">Belongs to the FMP52 family.</text>
</comment>
<organism evidence="21 22">
    <name type="scientific">Colletotrichum godetiae</name>
    <dbReference type="NCBI Taxonomy" id="1209918"/>
    <lineage>
        <taxon>Eukaryota</taxon>
        <taxon>Fungi</taxon>
        <taxon>Dikarya</taxon>
        <taxon>Ascomycota</taxon>
        <taxon>Pezizomycotina</taxon>
        <taxon>Sordariomycetes</taxon>
        <taxon>Hypocreomycetidae</taxon>
        <taxon>Glomerellales</taxon>
        <taxon>Glomerellaceae</taxon>
        <taxon>Colletotrichum</taxon>
        <taxon>Colletotrichum acutatum species complex</taxon>
    </lineage>
</organism>
<sequence length="417" mass="44260">MAHNAAVIGSTGLVGSHILTNLITSEAFAAVNTISRRPPKAGGLTLKPVIEQDTSAWPPKLAALQPTPTVVFSALGTTRAAAGSIANQWKIDHDLNVELVKAAKAAGSKAFIFVSSGGTRGALSAQAPYSKMKNGVEDAVKEAGFDHGIILKPGLILGAREESRAGEGVFQSVVRGLGMLNRGVQDTFGQEAEVIARAAVHAAVLVEQGKAPAGLWVIEAPEITTRPLIVGQESGPEAPYPYKMEGKVISGFGRGSKELGIPTANLPVDATLTPWIDTIKSGVYFGWASLSLPPSHPDRVAAPSSGSGSGPAQPHIDFQLYPMVMSIGYNPFYKNTVRSAEVHVLHKFSADFYDAHMRLLILGFVRDELDYKSLEALIADINTDCDVAKNSLARPAWHPPKALRPKGTWLVEELPKA</sequence>
<evidence type="ECO:0000256" key="12">
    <source>
        <dbReference type="ARBA" id="ARBA00022777"/>
    </source>
</evidence>
<keyword evidence="17" id="KW-0472">Membrane</keyword>
<dbReference type="GO" id="GO:0008531">
    <property type="term" value="F:riboflavin kinase activity"/>
    <property type="evidence" value="ECO:0007669"/>
    <property type="project" value="UniProtKB-EC"/>
</dbReference>
<dbReference type="InterPro" id="IPR023465">
    <property type="entry name" value="Riboflavin_kinase_dom_sf"/>
</dbReference>
<comment type="subcellular location">
    <subcellularLocation>
        <location evidence="2">Mitochondrion outer membrane</location>
        <topology evidence="2">Peripheral membrane protein</topology>
    </subcellularLocation>
</comment>
<evidence type="ECO:0000256" key="5">
    <source>
        <dbReference type="ARBA" id="ARBA00010108"/>
    </source>
</evidence>
<keyword evidence="13" id="KW-1000">Mitochondrion outer membrane</keyword>
<name>A0AAJ0ARJ9_9PEZI</name>
<keyword evidence="9" id="KW-0288">FMN</keyword>
<evidence type="ECO:0000256" key="14">
    <source>
        <dbReference type="ARBA" id="ARBA00022840"/>
    </source>
</evidence>
<dbReference type="GeneID" id="85461560"/>
<keyword evidence="12" id="KW-0418">Kinase</keyword>
<comment type="caution">
    <text evidence="21">The sequence shown here is derived from an EMBL/GenBank/DDBJ whole genome shotgun (WGS) entry which is preliminary data.</text>
</comment>
<dbReference type="Gene3D" id="3.40.50.720">
    <property type="entry name" value="NAD(P)-binding Rossmann-like Domain"/>
    <property type="match status" value="1"/>
</dbReference>
<dbReference type="InterPro" id="IPR015865">
    <property type="entry name" value="Riboflavin_kinase_bac/euk"/>
</dbReference>